<reference evidence="2 4" key="1">
    <citation type="journal article" date="2012" name="Nature">
        <title>Algal genomes reveal evolutionary mosaicism and the fate of nucleomorphs.</title>
        <authorList>
            <consortium name="DOE Joint Genome Institute"/>
            <person name="Curtis B.A."/>
            <person name="Tanifuji G."/>
            <person name="Burki F."/>
            <person name="Gruber A."/>
            <person name="Irimia M."/>
            <person name="Maruyama S."/>
            <person name="Arias M.C."/>
            <person name="Ball S.G."/>
            <person name="Gile G.H."/>
            <person name="Hirakawa Y."/>
            <person name="Hopkins J.F."/>
            <person name="Kuo A."/>
            <person name="Rensing S.A."/>
            <person name="Schmutz J."/>
            <person name="Symeonidi A."/>
            <person name="Elias M."/>
            <person name="Eveleigh R.J."/>
            <person name="Herman E.K."/>
            <person name="Klute M.J."/>
            <person name="Nakayama T."/>
            <person name="Obornik M."/>
            <person name="Reyes-Prieto A."/>
            <person name="Armbrust E.V."/>
            <person name="Aves S.J."/>
            <person name="Beiko R.G."/>
            <person name="Coutinho P."/>
            <person name="Dacks J.B."/>
            <person name="Durnford D.G."/>
            <person name="Fast N.M."/>
            <person name="Green B.R."/>
            <person name="Grisdale C.J."/>
            <person name="Hempel F."/>
            <person name="Henrissat B."/>
            <person name="Hoppner M.P."/>
            <person name="Ishida K."/>
            <person name="Kim E."/>
            <person name="Koreny L."/>
            <person name="Kroth P.G."/>
            <person name="Liu Y."/>
            <person name="Malik S.B."/>
            <person name="Maier U.G."/>
            <person name="McRose D."/>
            <person name="Mock T."/>
            <person name="Neilson J.A."/>
            <person name="Onodera N.T."/>
            <person name="Poole A.M."/>
            <person name="Pritham E.J."/>
            <person name="Richards T.A."/>
            <person name="Rocap G."/>
            <person name="Roy S.W."/>
            <person name="Sarai C."/>
            <person name="Schaack S."/>
            <person name="Shirato S."/>
            <person name="Slamovits C.H."/>
            <person name="Spencer D.F."/>
            <person name="Suzuki S."/>
            <person name="Worden A.Z."/>
            <person name="Zauner S."/>
            <person name="Barry K."/>
            <person name="Bell C."/>
            <person name="Bharti A.K."/>
            <person name="Crow J.A."/>
            <person name="Grimwood J."/>
            <person name="Kramer R."/>
            <person name="Lindquist E."/>
            <person name="Lucas S."/>
            <person name="Salamov A."/>
            <person name="McFadden G.I."/>
            <person name="Lane C.E."/>
            <person name="Keeling P.J."/>
            <person name="Gray M.W."/>
            <person name="Grigoriev I.V."/>
            <person name="Archibald J.M."/>
        </authorList>
    </citation>
    <scope>NUCLEOTIDE SEQUENCE</scope>
    <source>
        <strain evidence="2 4">CCMP2712</strain>
    </source>
</reference>
<organism evidence="2">
    <name type="scientific">Guillardia theta (strain CCMP2712)</name>
    <name type="common">Cryptophyte</name>
    <dbReference type="NCBI Taxonomy" id="905079"/>
    <lineage>
        <taxon>Eukaryota</taxon>
        <taxon>Cryptophyceae</taxon>
        <taxon>Pyrenomonadales</taxon>
        <taxon>Geminigeraceae</taxon>
        <taxon>Guillardia</taxon>
    </lineage>
</organism>
<sequence length="277" mass="30660">MTQRPVKSPLVQVPSGVPSQLAGTAPSHPPMARTGLTVSRVVSSEENLQSKAKIPPAVFDYFSKIEDWRKQTNTQYTGNVATNNFQMFLYSQTLKLFKEDTINVCETGFNGGHSASLFLLSDPRVRYYGWDLGVYSAAKVVAKKLSEEFPGRLQVMWGDSKKTVPSFFEQNSLLCDLVVIDGEHSYNGVQSDLGVISKHMKGKWQVFVDDCEALNQGILKAFDEAMLQLPGSHIYKYKNSKLPSPGFCQASNFVTPAMLTDLAARPELGNHSTARLL</sequence>
<reference evidence="3" key="3">
    <citation type="submission" date="2015-06" db="UniProtKB">
        <authorList>
            <consortium name="EnsemblProtists"/>
        </authorList>
    </citation>
    <scope>IDENTIFICATION</scope>
</reference>
<dbReference type="OrthoDB" id="419048at2759"/>
<dbReference type="Gene3D" id="3.40.50.150">
    <property type="entry name" value="Vaccinia Virus protein VP39"/>
    <property type="match status" value="1"/>
</dbReference>
<dbReference type="AlphaFoldDB" id="L1IZE0"/>
<dbReference type="Proteomes" id="UP000011087">
    <property type="component" value="Unassembled WGS sequence"/>
</dbReference>
<evidence type="ECO:0000313" key="3">
    <source>
        <dbReference type="EnsemblProtists" id="EKX41259"/>
    </source>
</evidence>
<accession>L1IZE0</accession>
<evidence type="ECO:0000256" key="1">
    <source>
        <dbReference type="SAM" id="MobiDB-lite"/>
    </source>
</evidence>
<dbReference type="HOGENOM" id="CLU_1006287_0_0_1"/>
<dbReference type="OMA" id="RTYCEIG"/>
<dbReference type="KEGG" id="gtt:GUITHDRAFT_153900"/>
<gene>
    <name evidence="2" type="ORF">GUITHDRAFT_153900</name>
</gene>
<evidence type="ECO:0000313" key="2">
    <source>
        <dbReference type="EMBL" id="EKX41259.1"/>
    </source>
</evidence>
<reference evidence="4" key="2">
    <citation type="submission" date="2012-11" db="EMBL/GenBank/DDBJ databases">
        <authorList>
            <person name="Kuo A."/>
            <person name="Curtis B.A."/>
            <person name="Tanifuji G."/>
            <person name="Burki F."/>
            <person name="Gruber A."/>
            <person name="Irimia M."/>
            <person name="Maruyama S."/>
            <person name="Arias M.C."/>
            <person name="Ball S.G."/>
            <person name="Gile G.H."/>
            <person name="Hirakawa Y."/>
            <person name="Hopkins J.F."/>
            <person name="Rensing S.A."/>
            <person name="Schmutz J."/>
            <person name="Symeonidi A."/>
            <person name="Elias M."/>
            <person name="Eveleigh R.J."/>
            <person name="Herman E.K."/>
            <person name="Klute M.J."/>
            <person name="Nakayama T."/>
            <person name="Obornik M."/>
            <person name="Reyes-Prieto A."/>
            <person name="Armbrust E.V."/>
            <person name="Aves S.J."/>
            <person name="Beiko R.G."/>
            <person name="Coutinho P."/>
            <person name="Dacks J.B."/>
            <person name="Durnford D.G."/>
            <person name="Fast N.M."/>
            <person name="Green B.R."/>
            <person name="Grisdale C."/>
            <person name="Hempe F."/>
            <person name="Henrissat B."/>
            <person name="Hoppner M.P."/>
            <person name="Ishida K.-I."/>
            <person name="Kim E."/>
            <person name="Koreny L."/>
            <person name="Kroth P.G."/>
            <person name="Liu Y."/>
            <person name="Malik S.-B."/>
            <person name="Maier U.G."/>
            <person name="McRose D."/>
            <person name="Mock T."/>
            <person name="Neilson J.A."/>
            <person name="Onodera N.T."/>
            <person name="Poole A.M."/>
            <person name="Pritham E.J."/>
            <person name="Richards T.A."/>
            <person name="Rocap G."/>
            <person name="Roy S.W."/>
            <person name="Sarai C."/>
            <person name="Schaack S."/>
            <person name="Shirato S."/>
            <person name="Slamovits C.H."/>
            <person name="Spencer D.F."/>
            <person name="Suzuki S."/>
            <person name="Worden A.Z."/>
            <person name="Zauner S."/>
            <person name="Barry K."/>
            <person name="Bell C."/>
            <person name="Bharti A.K."/>
            <person name="Crow J.A."/>
            <person name="Grimwood J."/>
            <person name="Kramer R."/>
            <person name="Lindquist E."/>
            <person name="Lucas S."/>
            <person name="Salamov A."/>
            <person name="McFadden G.I."/>
            <person name="Lane C.E."/>
            <person name="Keeling P.J."/>
            <person name="Gray M.W."/>
            <person name="Grigoriev I.V."/>
            <person name="Archibald J.M."/>
        </authorList>
    </citation>
    <scope>NUCLEOTIDE SEQUENCE</scope>
    <source>
        <strain evidence="4">CCMP2712</strain>
    </source>
</reference>
<evidence type="ECO:0008006" key="5">
    <source>
        <dbReference type="Google" id="ProtNLM"/>
    </source>
</evidence>
<dbReference type="PaxDb" id="55529-EKX41259"/>
<proteinExistence type="predicted"/>
<dbReference type="RefSeq" id="XP_005828239.1">
    <property type="nucleotide sequence ID" value="XM_005828182.1"/>
</dbReference>
<dbReference type="SUPFAM" id="SSF53335">
    <property type="entry name" value="S-adenosyl-L-methionine-dependent methyltransferases"/>
    <property type="match status" value="1"/>
</dbReference>
<protein>
    <recommendedName>
        <fullName evidence="5">Class I SAM-dependent methyltransferase</fullName>
    </recommendedName>
</protein>
<dbReference type="GeneID" id="17297922"/>
<feature type="region of interest" description="Disordered" evidence="1">
    <location>
        <begin position="1"/>
        <end position="32"/>
    </location>
</feature>
<dbReference type="EMBL" id="JH993025">
    <property type="protein sequence ID" value="EKX41259.1"/>
    <property type="molecule type" value="Genomic_DNA"/>
</dbReference>
<dbReference type="EnsemblProtists" id="EKX41259">
    <property type="protein sequence ID" value="EKX41259"/>
    <property type="gene ID" value="GUITHDRAFT_153900"/>
</dbReference>
<keyword evidence="4" id="KW-1185">Reference proteome</keyword>
<dbReference type="eggNOG" id="ENOG502S9J2">
    <property type="taxonomic scope" value="Eukaryota"/>
</dbReference>
<evidence type="ECO:0000313" key="4">
    <source>
        <dbReference type="Proteomes" id="UP000011087"/>
    </source>
</evidence>
<dbReference type="Pfam" id="PF13578">
    <property type="entry name" value="Methyltransf_24"/>
    <property type="match status" value="1"/>
</dbReference>
<dbReference type="InterPro" id="IPR029063">
    <property type="entry name" value="SAM-dependent_MTases_sf"/>
</dbReference>
<name>L1IZE0_GUITC</name>